<keyword evidence="5" id="KW-1185">Reference proteome</keyword>
<dbReference type="RefSeq" id="WP_090167819.1">
    <property type="nucleotide sequence ID" value="NZ_FOFB01000009.1"/>
</dbReference>
<dbReference type="PROSITE" id="PS50853">
    <property type="entry name" value="FN3"/>
    <property type="match status" value="1"/>
</dbReference>
<dbReference type="OrthoDB" id="624837at2"/>
<dbReference type="STRING" id="478744.SAMN05444359_10962"/>
<keyword evidence="1" id="KW-0677">Repeat</keyword>
<dbReference type="EMBL" id="FOFB01000009">
    <property type="protein sequence ID" value="SEQ40122.1"/>
    <property type="molecule type" value="Genomic_DNA"/>
</dbReference>
<dbReference type="Pfam" id="PF00041">
    <property type="entry name" value="fn3"/>
    <property type="match status" value="1"/>
</dbReference>
<evidence type="ECO:0000313" key="4">
    <source>
        <dbReference type="EMBL" id="SEQ40122.1"/>
    </source>
</evidence>
<dbReference type="InterPro" id="IPR013783">
    <property type="entry name" value="Ig-like_fold"/>
</dbReference>
<sequence>MQNLLRSCFTLLFFFTLAVSFAQINVRPSGSSGSGYPAILAAGLDYEDPDCVHTTFGPHITQHFDELLQRNVFRFHSHIEEDNDRCRVFDRVRMEIKGGPNTNPEAQHLINTSSWYRWKFKLPADFVGTSSFCHIFQNKLVGGEDAGLPILTLTARASVLQFSHRGGETGTDLGVLTQADLDLFRGRWVEVYLRQLHAEAGEVELNIRDLSTGETILAYENNNIDLWRTGGQYDRPKWGIYRSKSAVLKDETADFADFCISESSAALCPPEPTLIADTEAPTSPQNLVASEVMIASLNLSWDAATDNIGVDAYRLFQDGTEVWSGQATSTTVSGLRGSTTYDFSVRAIDPSGNVSGFSDTLSVTTTDSTALPGLPGSPFPGDGATNQNTEATLRWSGGDNTVSYNVYFGTETDPPLVRNQSGTSYVPDLAESTTYYWRIGGVNDYGETLSPLWTFTTGTGNTDAPWYLFRGNARPEEEGDLWELNNAPDAPIVDATSTDPAAAENSFYSFHDASGDNFRWRYRYTESDTSITVVARFKAISPEVDGISFFEIRGFGWREKVRINQSSVRLERSVSSAERALPFDLSEDFHVIRITMSGPNVTVYLDEDPEPFLMGISAEENTSEFFEWGKSSGQEYGATIDWIAVTVNGEYAPGEGAELPEDLVLSRDAALSEITIDEVPIDTFAPDVTTYYYDFSSGELPLIDFQTRSALASTEVMMEEGTSSIIHTISVTAEDGITKRDYVVVVIFPLSSEDPAFATVQLFPNPVESFLQVDMGDLSLVGGEILLYESSGRFLRSYQLNGEPRLDLSGVKPGLHTLLFQLADGRSFARRVTIR</sequence>
<feature type="chain" id="PRO_5011605718" evidence="2">
    <location>
        <begin position="23"/>
        <end position="835"/>
    </location>
</feature>
<dbReference type="Proteomes" id="UP000199021">
    <property type="component" value="Unassembled WGS sequence"/>
</dbReference>
<feature type="signal peptide" evidence="2">
    <location>
        <begin position="1"/>
        <end position="22"/>
    </location>
</feature>
<evidence type="ECO:0000256" key="1">
    <source>
        <dbReference type="ARBA" id="ARBA00022737"/>
    </source>
</evidence>
<dbReference type="PANTHER" id="PTHR46708">
    <property type="entry name" value="TENASCIN"/>
    <property type="match status" value="1"/>
</dbReference>
<organism evidence="4 5">
    <name type="scientific">Neolewinella agarilytica</name>
    <dbReference type="NCBI Taxonomy" id="478744"/>
    <lineage>
        <taxon>Bacteria</taxon>
        <taxon>Pseudomonadati</taxon>
        <taxon>Bacteroidota</taxon>
        <taxon>Saprospiria</taxon>
        <taxon>Saprospirales</taxon>
        <taxon>Lewinellaceae</taxon>
        <taxon>Neolewinella</taxon>
    </lineage>
</organism>
<dbReference type="InterPro" id="IPR036116">
    <property type="entry name" value="FN3_sf"/>
</dbReference>
<dbReference type="InterPro" id="IPR050991">
    <property type="entry name" value="ECM_Regulatory_Proteins"/>
</dbReference>
<dbReference type="PANTHER" id="PTHR46708:SF2">
    <property type="entry name" value="FIBRONECTIN TYPE-III DOMAIN-CONTAINING PROTEIN"/>
    <property type="match status" value="1"/>
</dbReference>
<evidence type="ECO:0000313" key="5">
    <source>
        <dbReference type="Proteomes" id="UP000199021"/>
    </source>
</evidence>
<proteinExistence type="predicted"/>
<accession>A0A1H9FQE3</accession>
<dbReference type="Gene3D" id="2.60.40.10">
    <property type="entry name" value="Immunoglobulins"/>
    <property type="match status" value="2"/>
</dbReference>
<reference evidence="5" key="1">
    <citation type="submission" date="2016-10" db="EMBL/GenBank/DDBJ databases">
        <authorList>
            <person name="Varghese N."/>
            <person name="Submissions S."/>
        </authorList>
    </citation>
    <scope>NUCLEOTIDE SEQUENCE [LARGE SCALE GENOMIC DNA]</scope>
    <source>
        <strain evidence="5">DSM 24740</strain>
    </source>
</reference>
<keyword evidence="2" id="KW-0732">Signal</keyword>
<name>A0A1H9FQE3_9BACT</name>
<dbReference type="SUPFAM" id="SSF49265">
    <property type="entry name" value="Fibronectin type III"/>
    <property type="match status" value="1"/>
</dbReference>
<dbReference type="AlphaFoldDB" id="A0A1H9FQE3"/>
<dbReference type="InterPro" id="IPR003961">
    <property type="entry name" value="FN3_dom"/>
</dbReference>
<dbReference type="CDD" id="cd00063">
    <property type="entry name" value="FN3"/>
    <property type="match status" value="1"/>
</dbReference>
<feature type="domain" description="Fibronectin type-III" evidence="3">
    <location>
        <begin position="283"/>
        <end position="368"/>
    </location>
</feature>
<gene>
    <name evidence="4" type="ORF">SAMN05444359_10962</name>
</gene>
<evidence type="ECO:0000256" key="2">
    <source>
        <dbReference type="SAM" id="SignalP"/>
    </source>
</evidence>
<protein>
    <submittedName>
        <fullName evidence="4">Chitodextrinase</fullName>
    </submittedName>
</protein>
<dbReference type="Gene3D" id="2.60.120.200">
    <property type="match status" value="1"/>
</dbReference>
<dbReference type="InParanoid" id="A0A1H9FQE3"/>
<dbReference type="SMART" id="SM00060">
    <property type="entry name" value="FN3"/>
    <property type="match status" value="2"/>
</dbReference>
<evidence type="ECO:0000259" key="3">
    <source>
        <dbReference type="PROSITE" id="PS50853"/>
    </source>
</evidence>